<dbReference type="Proteomes" id="UP000030661">
    <property type="component" value="Unassembled WGS sequence"/>
</dbReference>
<evidence type="ECO:0000313" key="2">
    <source>
        <dbReference type="Proteomes" id="UP000030661"/>
    </source>
</evidence>
<keyword evidence="2" id="KW-1185">Reference proteome</keyword>
<dbReference type="EMBL" id="DF820467">
    <property type="protein sequence ID" value="GAK58275.1"/>
    <property type="molecule type" value="Genomic_DNA"/>
</dbReference>
<sequence length="117" mass="13761">MGFALQQEYIFDNVAFFPHQKPPIHACWQHLLGVNILNLYRILEEKGDYQAMQWLENIQLDDYVVEVSSLPCPYRDRERIGKVIAIGRNYVLIQTDDGQRVKWINGKLLRVPETVIF</sequence>
<reference evidence="1" key="1">
    <citation type="journal article" date="2015" name="PeerJ">
        <title>First genomic representation of candidate bacterial phylum KSB3 points to enhanced environmental sensing as a trigger of wastewater bulking.</title>
        <authorList>
            <person name="Sekiguchi Y."/>
            <person name="Ohashi A."/>
            <person name="Parks D.H."/>
            <person name="Yamauchi T."/>
            <person name="Tyson G.W."/>
            <person name="Hugenholtz P."/>
        </authorList>
    </citation>
    <scope>NUCLEOTIDE SEQUENCE [LARGE SCALE GENOMIC DNA]</scope>
</reference>
<gene>
    <name evidence="1" type="ORF">U27_05248</name>
</gene>
<dbReference type="HOGENOM" id="CLU_2080111_0_0_0"/>
<evidence type="ECO:0000313" key="1">
    <source>
        <dbReference type="EMBL" id="GAK58275.1"/>
    </source>
</evidence>
<protein>
    <submittedName>
        <fullName evidence="1">Uncharacterized protein</fullName>
    </submittedName>
</protein>
<accession>A0A081C120</accession>
<dbReference type="AlphaFoldDB" id="A0A081C120"/>
<proteinExistence type="predicted"/>
<organism evidence="1">
    <name type="scientific">Vecturithrix granuli</name>
    <dbReference type="NCBI Taxonomy" id="1499967"/>
    <lineage>
        <taxon>Bacteria</taxon>
        <taxon>Candidatus Moduliflexota</taxon>
        <taxon>Candidatus Vecturitrichia</taxon>
        <taxon>Candidatus Vecturitrichales</taxon>
        <taxon>Candidatus Vecturitrichaceae</taxon>
        <taxon>Candidatus Vecturithrix</taxon>
    </lineage>
</organism>
<name>A0A081C120_VECG1</name>